<sequence>MELPRVLRGEEEFPQGTDHRSHLCNSVFESSIDNAQLPLHCCEAGFWMMTRN</sequence>
<dbReference type="EMBL" id="JAMZMK010008277">
    <property type="protein sequence ID" value="KAI7741085.1"/>
    <property type="molecule type" value="Genomic_DNA"/>
</dbReference>
<evidence type="ECO:0000313" key="1">
    <source>
        <dbReference type="EMBL" id="KAI7741085.1"/>
    </source>
</evidence>
<accession>A0AAD5GFZ4</accession>
<dbReference type="AlphaFoldDB" id="A0AAD5GFZ4"/>
<evidence type="ECO:0000313" key="2">
    <source>
        <dbReference type="Proteomes" id="UP001206925"/>
    </source>
</evidence>
<protein>
    <submittedName>
        <fullName evidence="1">Uncharacterized protein</fullName>
    </submittedName>
</protein>
<comment type="caution">
    <text evidence="1">The sequence shown here is derived from an EMBL/GenBank/DDBJ whole genome shotgun (WGS) entry which is preliminary data.</text>
</comment>
<organism evidence="1 2">
    <name type="scientific">Ambrosia artemisiifolia</name>
    <name type="common">Common ragweed</name>
    <dbReference type="NCBI Taxonomy" id="4212"/>
    <lineage>
        <taxon>Eukaryota</taxon>
        <taxon>Viridiplantae</taxon>
        <taxon>Streptophyta</taxon>
        <taxon>Embryophyta</taxon>
        <taxon>Tracheophyta</taxon>
        <taxon>Spermatophyta</taxon>
        <taxon>Magnoliopsida</taxon>
        <taxon>eudicotyledons</taxon>
        <taxon>Gunneridae</taxon>
        <taxon>Pentapetalae</taxon>
        <taxon>asterids</taxon>
        <taxon>campanulids</taxon>
        <taxon>Asterales</taxon>
        <taxon>Asteraceae</taxon>
        <taxon>Asteroideae</taxon>
        <taxon>Heliantheae alliance</taxon>
        <taxon>Heliantheae</taxon>
        <taxon>Ambrosia</taxon>
    </lineage>
</organism>
<proteinExistence type="predicted"/>
<reference evidence="1" key="1">
    <citation type="submission" date="2022-06" db="EMBL/GenBank/DDBJ databases">
        <title>Uncovering the hologenomic basis of an extraordinary plant invasion.</title>
        <authorList>
            <person name="Bieker V.C."/>
            <person name="Martin M.D."/>
            <person name="Gilbert T."/>
            <person name="Hodgins K."/>
            <person name="Battlay P."/>
            <person name="Petersen B."/>
            <person name="Wilson J."/>
        </authorList>
    </citation>
    <scope>NUCLEOTIDE SEQUENCE</scope>
    <source>
        <strain evidence="1">AA19_3_7</strain>
        <tissue evidence="1">Leaf</tissue>
    </source>
</reference>
<dbReference type="Proteomes" id="UP001206925">
    <property type="component" value="Unassembled WGS sequence"/>
</dbReference>
<name>A0AAD5GFZ4_AMBAR</name>
<gene>
    <name evidence="1" type="ORF">M8C21_006487</name>
</gene>
<keyword evidence="2" id="KW-1185">Reference proteome</keyword>